<feature type="transmembrane region" description="Helical" evidence="6">
    <location>
        <begin position="86"/>
        <end position="107"/>
    </location>
</feature>
<feature type="transmembrane region" description="Helical" evidence="6">
    <location>
        <begin position="280"/>
        <end position="301"/>
    </location>
</feature>
<keyword evidence="4 6" id="KW-0472">Membrane</keyword>
<reference key="2">
    <citation type="submission" date="2011-04" db="EMBL/GenBank/DDBJ databases">
        <title>Complete sequence of chromosome of Haliscomenobacter hydrossis DSM 1100.</title>
        <authorList>
            <consortium name="US DOE Joint Genome Institute (JGI-PGF)"/>
            <person name="Lucas S."/>
            <person name="Han J."/>
            <person name="Lapidus A."/>
            <person name="Bruce D."/>
            <person name="Goodwin L."/>
            <person name="Pitluck S."/>
            <person name="Peters L."/>
            <person name="Kyrpides N."/>
            <person name="Mavromatis K."/>
            <person name="Ivanova N."/>
            <person name="Ovchinnikova G."/>
            <person name="Pagani I."/>
            <person name="Daligault H."/>
            <person name="Detter J.C."/>
            <person name="Han C."/>
            <person name="Land M."/>
            <person name="Hauser L."/>
            <person name="Markowitz V."/>
            <person name="Cheng J.-F."/>
            <person name="Hugenholtz P."/>
            <person name="Woyke T."/>
            <person name="Wu D."/>
            <person name="Verbarg S."/>
            <person name="Frueling A."/>
            <person name="Brambilla E."/>
            <person name="Klenk H.-P."/>
            <person name="Eisen J.A."/>
        </authorList>
    </citation>
    <scope>NUCLEOTIDE SEQUENCE</scope>
    <source>
        <strain>DSM 1100</strain>
    </source>
</reference>
<feature type="transmembrane region" description="Helical" evidence="6">
    <location>
        <begin position="140"/>
        <end position="158"/>
    </location>
</feature>
<feature type="transmembrane region" description="Helical" evidence="6">
    <location>
        <begin position="313"/>
        <end position="336"/>
    </location>
</feature>
<dbReference type="Proteomes" id="UP000008461">
    <property type="component" value="Chromosome"/>
</dbReference>
<feature type="transmembrane region" description="Helical" evidence="6">
    <location>
        <begin position="29"/>
        <end position="54"/>
    </location>
</feature>
<gene>
    <name evidence="9" type="ordered locus">Halhy_3198</name>
</gene>
<feature type="domain" description="NADH-Ubiquinone oxidoreductase (complex I) chain 5 N-terminal" evidence="8">
    <location>
        <begin position="72"/>
        <end position="117"/>
    </location>
</feature>
<dbReference type="GO" id="GO:0016020">
    <property type="term" value="C:membrane"/>
    <property type="evidence" value="ECO:0007669"/>
    <property type="project" value="UniProtKB-SubCell"/>
</dbReference>
<dbReference type="GO" id="GO:0003954">
    <property type="term" value="F:NADH dehydrogenase activity"/>
    <property type="evidence" value="ECO:0007669"/>
    <property type="project" value="TreeGrafter"/>
</dbReference>
<evidence type="ECO:0000256" key="6">
    <source>
        <dbReference type="SAM" id="Phobius"/>
    </source>
</evidence>
<name>F4KRX2_HALH1</name>
<feature type="transmembrane region" description="Helical" evidence="6">
    <location>
        <begin position="446"/>
        <end position="465"/>
    </location>
</feature>
<dbReference type="PANTHER" id="PTHR42829">
    <property type="entry name" value="NADH-UBIQUINONE OXIDOREDUCTASE CHAIN 5"/>
    <property type="match status" value="1"/>
</dbReference>
<evidence type="ECO:0000259" key="8">
    <source>
        <dbReference type="Pfam" id="PF00662"/>
    </source>
</evidence>
<evidence type="ECO:0000313" key="10">
    <source>
        <dbReference type="Proteomes" id="UP000008461"/>
    </source>
</evidence>
<feature type="domain" description="NADH:quinone oxidoreductase/Mrp antiporter transmembrane" evidence="7">
    <location>
        <begin position="134"/>
        <end position="352"/>
    </location>
</feature>
<evidence type="ECO:0000256" key="2">
    <source>
        <dbReference type="ARBA" id="ARBA00022692"/>
    </source>
</evidence>
<keyword evidence="10" id="KW-1185">Reference proteome</keyword>
<dbReference type="Pfam" id="PF00662">
    <property type="entry name" value="Proton_antipo_N"/>
    <property type="match status" value="1"/>
</dbReference>
<accession>F4KRX2</accession>
<evidence type="ECO:0000259" key="7">
    <source>
        <dbReference type="Pfam" id="PF00361"/>
    </source>
</evidence>
<evidence type="ECO:0000313" key="9">
    <source>
        <dbReference type="EMBL" id="AEE51059.1"/>
    </source>
</evidence>
<dbReference type="InterPro" id="IPR001516">
    <property type="entry name" value="Proton_antipo_N"/>
</dbReference>
<comment type="subcellular location">
    <subcellularLocation>
        <location evidence="1">Endomembrane system</location>
        <topology evidence="1">Multi-pass membrane protein</topology>
    </subcellularLocation>
    <subcellularLocation>
        <location evidence="5">Membrane</location>
        <topology evidence="5">Multi-pass membrane protein</topology>
    </subcellularLocation>
</comment>
<feature type="transmembrane region" description="Helical" evidence="6">
    <location>
        <begin position="581"/>
        <end position="602"/>
    </location>
</feature>
<dbReference type="RefSeq" id="WP_013765600.1">
    <property type="nucleotide sequence ID" value="NC_015510.1"/>
</dbReference>
<evidence type="ECO:0000256" key="4">
    <source>
        <dbReference type="ARBA" id="ARBA00023136"/>
    </source>
</evidence>
<dbReference type="GO" id="GO:0042773">
    <property type="term" value="P:ATP synthesis coupled electron transport"/>
    <property type="evidence" value="ECO:0007669"/>
    <property type="project" value="InterPro"/>
</dbReference>
<dbReference type="GO" id="GO:0015990">
    <property type="term" value="P:electron transport coupled proton transport"/>
    <property type="evidence" value="ECO:0007669"/>
    <property type="project" value="TreeGrafter"/>
</dbReference>
<keyword evidence="2 5" id="KW-0812">Transmembrane</keyword>
<protein>
    <submittedName>
        <fullName evidence="9">NADH dehydrogenase (Quinone)</fullName>
        <ecNumber evidence="9">1.6.5.11</ecNumber>
    </submittedName>
</protein>
<dbReference type="STRING" id="760192.Halhy_3198"/>
<feature type="transmembrane region" description="Helical" evidence="6">
    <location>
        <begin position="546"/>
        <end position="569"/>
    </location>
</feature>
<dbReference type="EMBL" id="CP002691">
    <property type="protein sequence ID" value="AEE51059.1"/>
    <property type="molecule type" value="Genomic_DNA"/>
</dbReference>
<dbReference type="PANTHER" id="PTHR42829:SF2">
    <property type="entry name" value="NADH-UBIQUINONE OXIDOREDUCTASE CHAIN 5"/>
    <property type="match status" value="1"/>
</dbReference>
<evidence type="ECO:0000256" key="3">
    <source>
        <dbReference type="ARBA" id="ARBA00022989"/>
    </source>
</evidence>
<dbReference type="EC" id="1.6.5.11" evidence="9"/>
<dbReference type="HOGENOM" id="CLU_439186_0_0_10"/>
<dbReference type="OrthoDB" id="9807568at2"/>
<dbReference type="InterPro" id="IPR003945">
    <property type="entry name" value="NU5C-like"/>
</dbReference>
<feature type="transmembrane region" description="Helical" evidence="6">
    <location>
        <begin position="6"/>
        <end position="22"/>
    </location>
</feature>
<dbReference type="InterPro" id="IPR001750">
    <property type="entry name" value="ND/Mrp_TM"/>
</dbReference>
<dbReference type="PRINTS" id="PR01434">
    <property type="entry name" value="NADHDHGNASE5"/>
</dbReference>
<dbReference type="Pfam" id="PF00361">
    <property type="entry name" value="Proton_antipo_M"/>
    <property type="match status" value="1"/>
</dbReference>
<feature type="transmembrane region" description="Helical" evidence="6">
    <location>
        <begin position="500"/>
        <end position="521"/>
    </location>
</feature>
<dbReference type="GO" id="GO:0008137">
    <property type="term" value="F:NADH dehydrogenase (ubiquinone) activity"/>
    <property type="evidence" value="ECO:0007669"/>
    <property type="project" value="InterPro"/>
</dbReference>
<evidence type="ECO:0000256" key="1">
    <source>
        <dbReference type="ARBA" id="ARBA00004127"/>
    </source>
</evidence>
<proteinExistence type="predicted"/>
<organism evidence="9 10">
    <name type="scientific">Haliscomenobacter hydrossis (strain ATCC 27775 / DSM 1100 / LMG 10767 / O)</name>
    <dbReference type="NCBI Taxonomy" id="760192"/>
    <lineage>
        <taxon>Bacteria</taxon>
        <taxon>Pseudomonadati</taxon>
        <taxon>Bacteroidota</taxon>
        <taxon>Saprospiria</taxon>
        <taxon>Saprospirales</taxon>
        <taxon>Haliscomenobacteraceae</taxon>
        <taxon>Haliscomenobacter</taxon>
    </lineage>
</organism>
<dbReference type="KEGG" id="hhy:Halhy_3198"/>
<feature type="transmembrane region" description="Helical" evidence="6">
    <location>
        <begin position="212"/>
        <end position="234"/>
    </location>
</feature>
<dbReference type="eggNOG" id="COG1009">
    <property type="taxonomic scope" value="Bacteria"/>
</dbReference>
<dbReference type="AlphaFoldDB" id="F4KRX2"/>
<feature type="transmembrane region" description="Helical" evidence="6">
    <location>
        <begin position="422"/>
        <end position="440"/>
    </location>
</feature>
<keyword evidence="3 6" id="KW-1133">Transmembrane helix</keyword>
<feature type="transmembrane region" description="Helical" evidence="6">
    <location>
        <begin position="477"/>
        <end position="494"/>
    </location>
</feature>
<feature type="transmembrane region" description="Helical" evidence="6">
    <location>
        <begin position="116"/>
        <end position="134"/>
    </location>
</feature>
<reference evidence="9 10" key="1">
    <citation type="journal article" date="2011" name="Stand. Genomic Sci.">
        <title>Complete genome sequence of Haliscomenobacter hydrossis type strain (O).</title>
        <authorList>
            <consortium name="US DOE Joint Genome Institute (JGI-PGF)"/>
            <person name="Daligault H."/>
            <person name="Lapidus A."/>
            <person name="Zeytun A."/>
            <person name="Nolan M."/>
            <person name="Lucas S."/>
            <person name="Del Rio T.G."/>
            <person name="Tice H."/>
            <person name="Cheng J.F."/>
            <person name="Tapia R."/>
            <person name="Han C."/>
            <person name="Goodwin L."/>
            <person name="Pitluck S."/>
            <person name="Liolios K."/>
            <person name="Pagani I."/>
            <person name="Ivanova N."/>
            <person name="Huntemann M."/>
            <person name="Mavromatis K."/>
            <person name="Mikhailova N."/>
            <person name="Pati A."/>
            <person name="Chen A."/>
            <person name="Palaniappan K."/>
            <person name="Land M."/>
            <person name="Hauser L."/>
            <person name="Brambilla E.M."/>
            <person name="Rohde M."/>
            <person name="Verbarg S."/>
            <person name="Goker M."/>
            <person name="Bristow J."/>
            <person name="Eisen J.A."/>
            <person name="Markowitz V."/>
            <person name="Hugenholtz P."/>
            <person name="Kyrpides N.C."/>
            <person name="Klenk H.P."/>
            <person name="Woyke T."/>
        </authorList>
    </citation>
    <scope>NUCLEOTIDE SEQUENCE [LARGE SCALE GENOMIC DNA]</scope>
    <source>
        <strain evidence="10">ATCC 27775 / DSM 1100 / LMG 10767 / O</strain>
    </source>
</reference>
<feature type="transmembrane region" description="Helical" evidence="6">
    <location>
        <begin position="254"/>
        <end position="274"/>
    </location>
</feature>
<keyword evidence="9" id="KW-0560">Oxidoreductase</keyword>
<evidence type="ECO:0000256" key="5">
    <source>
        <dbReference type="RuleBase" id="RU000320"/>
    </source>
</evidence>
<sequence length="622" mass="71469">MEATLQFFIVLPILAFLISLIVPRKKESILSGLAIASVGVQLLGTIVFITWWILNHYPTLDVKNMVLYQSPHFEFFIDFYFDKTTALFAFMGAVLTFLVVIFSRYYMHREEGFKRFFTALLAFFVGYNLIVFSGNFETLFIGWEILGITSFLLIAFYRDRYLPVKNGFKVLSFYRLGDICLILAMWMSHHLWHKNITFMEWNQAEQVLYVFRAHYFQAMFISVMILIAATIKSAQLPFSTWLPRAMEGPTTSSAIFYGSLSVHIGVFLLLRTYSFWENEWIIKGIVITIGLFSSVIATLIARVQSTVKTQIAYASIAQIGLIFIEVALGFHVLALFHFAGNAFLRTYQLLVSPSVLSYLVHDMFFNFRPDNTVEPDSFFKRIKQGAYILSLKEWNFDYLLSSYLWRPFKWIGRQSNFMRQRWGFAPMVLLQVVGIASILFKGSISAQAYSYLPIVFSFLALLMVLKAFTERKDAQQAWLTAFFSQSFIALSILWNKDVELLEVAFYLSGALVAAIVGYICLHKIKSKEGNLALDHYHGHSYEHREIALVFLLSCLGISGFPITPTFIGIDLMFTHVSANQLVLVVLLGLNFLFLELTILRIYTRVFLGQHKKAYHPIAFRSS</sequence>
<dbReference type="GO" id="GO:0012505">
    <property type="term" value="C:endomembrane system"/>
    <property type="evidence" value="ECO:0007669"/>
    <property type="project" value="UniProtKB-SubCell"/>
</dbReference>